<protein>
    <submittedName>
        <fullName evidence="1">Uncharacterized protein</fullName>
    </submittedName>
</protein>
<accession>A0A3M8AXV8</accession>
<dbReference type="OrthoDB" id="2648469at2"/>
<name>A0A3M8AXV8_9BACL</name>
<comment type="caution">
    <text evidence="1">The sequence shown here is derived from an EMBL/GenBank/DDBJ whole genome shotgun (WGS) entry which is preliminary data.</text>
</comment>
<proteinExistence type="predicted"/>
<organism evidence="1 2">
    <name type="scientific">Brevibacillus agri</name>
    <dbReference type="NCBI Taxonomy" id="51101"/>
    <lineage>
        <taxon>Bacteria</taxon>
        <taxon>Bacillati</taxon>
        <taxon>Bacillota</taxon>
        <taxon>Bacilli</taxon>
        <taxon>Bacillales</taxon>
        <taxon>Paenibacillaceae</taxon>
        <taxon>Brevibacillus</taxon>
    </lineage>
</organism>
<sequence length="92" mass="10623">MIGNPATNLEVLKKTFGHAIQFIHDTDGTGMRSSIFAQRATIVFSDNSRLYVTEKLNKQHQTRFPNYYYNDLFSIVEGIFLFYLLPNKSSIK</sequence>
<evidence type="ECO:0000313" key="2">
    <source>
        <dbReference type="Proteomes" id="UP000276178"/>
    </source>
</evidence>
<reference evidence="1 2" key="1">
    <citation type="submission" date="2018-10" db="EMBL/GenBank/DDBJ databases">
        <title>Phylogenomics of Brevibacillus.</title>
        <authorList>
            <person name="Dunlap C."/>
        </authorList>
    </citation>
    <scope>NUCLEOTIDE SEQUENCE [LARGE SCALE GENOMIC DNA]</scope>
    <source>
        <strain evidence="1 2">NRRL NRS 1219</strain>
    </source>
</reference>
<dbReference type="AlphaFoldDB" id="A0A3M8AXV8"/>
<dbReference type="EMBL" id="RHHN01000030">
    <property type="protein sequence ID" value="RNB56046.1"/>
    <property type="molecule type" value="Genomic_DNA"/>
</dbReference>
<evidence type="ECO:0000313" key="1">
    <source>
        <dbReference type="EMBL" id="RNB56046.1"/>
    </source>
</evidence>
<gene>
    <name evidence="1" type="ORF">EB820_10455</name>
</gene>
<dbReference type="Proteomes" id="UP000276178">
    <property type="component" value="Unassembled WGS sequence"/>
</dbReference>